<dbReference type="SUPFAM" id="SSF88946">
    <property type="entry name" value="Sigma2 domain of RNA polymerase sigma factors"/>
    <property type="match status" value="1"/>
</dbReference>
<feature type="domain" description="RNA polymerase sigma factor 70 region 4 type 2" evidence="6">
    <location>
        <begin position="103"/>
        <end position="154"/>
    </location>
</feature>
<dbReference type="Gene3D" id="1.10.1740.10">
    <property type="match status" value="1"/>
</dbReference>
<dbReference type="Pfam" id="PF08281">
    <property type="entry name" value="Sigma70_r4_2"/>
    <property type="match status" value="1"/>
</dbReference>
<evidence type="ECO:0000313" key="8">
    <source>
        <dbReference type="Proteomes" id="UP000050668"/>
    </source>
</evidence>
<dbReference type="Pfam" id="PF04542">
    <property type="entry name" value="Sigma70_r2"/>
    <property type="match status" value="1"/>
</dbReference>
<dbReference type="InterPro" id="IPR013325">
    <property type="entry name" value="RNA_pol_sigma_r2"/>
</dbReference>
<evidence type="ECO:0000256" key="1">
    <source>
        <dbReference type="ARBA" id="ARBA00010641"/>
    </source>
</evidence>
<dbReference type="NCBIfam" id="TIGR02937">
    <property type="entry name" value="sigma70-ECF"/>
    <property type="match status" value="1"/>
</dbReference>
<evidence type="ECO:0000313" key="7">
    <source>
        <dbReference type="EMBL" id="KOS69793.1"/>
    </source>
</evidence>
<evidence type="ECO:0000256" key="4">
    <source>
        <dbReference type="ARBA" id="ARBA00023163"/>
    </source>
</evidence>
<dbReference type="EMBL" id="LGRV01000003">
    <property type="protein sequence ID" value="KOS69793.1"/>
    <property type="molecule type" value="Genomic_DNA"/>
</dbReference>
<comment type="similarity">
    <text evidence="1">Belongs to the sigma-70 factor family. ECF subfamily.</text>
</comment>
<dbReference type="Proteomes" id="UP000050668">
    <property type="component" value="Unassembled WGS sequence"/>
</dbReference>
<dbReference type="InterPro" id="IPR007627">
    <property type="entry name" value="RNA_pol_sigma70_r2"/>
</dbReference>
<dbReference type="InterPro" id="IPR013249">
    <property type="entry name" value="RNA_pol_sigma70_r4_t2"/>
</dbReference>
<dbReference type="RefSeq" id="WP_245622858.1">
    <property type="nucleotide sequence ID" value="NZ_LGRV01000003.1"/>
</dbReference>
<protein>
    <recommendedName>
        <fullName evidence="9">RNA polymerase subunit sigma-24</fullName>
    </recommendedName>
</protein>
<keyword evidence="3" id="KW-0731">Sigma factor</keyword>
<evidence type="ECO:0000259" key="5">
    <source>
        <dbReference type="Pfam" id="PF04542"/>
    </source>
</evidence>
<dbReference type="PANTHER" id="PTHR43133:SF51">
    <property type="entry name" value="RNA POLYMERASE SIGMA FACTOR"/>
    <property type="match status" value="1"/>
</dbReference>
<dbReference type="SUPFAM" id="SSF88659">
    <property type="entry name" value="Sigma3 and sigma4 domains of RNA polymerase sigma factors"/>
    <property type="match status" value="1"/>
</dbReference>
<dbReference type="InterPro" id="IPR013324">
    <property type="entry name" value="RNA_pol_sigma_r3/r4-like"/>
</dbReference>
<accession>A0ABR5K4G6</accession>
<keyword evidence="8" id="KW-1185">Reference proteome</keyword>
<gene>
    <name evidence="7" type="ORF">AEA09_08260</name>
</gene>
<sequence>MIYQRAMKKEEVAFLAAMQECEALLYHTALGYLKNEHDAIEAVQEVTYRAYHKIHTVKDPAYIKTWLVRIMLNVCYDMVKQQKRQGHEIYKEPNTVLNEHPIQIEEVLATLPKEHQEIVHLKYFHSLKNAEIARIQQIPEGTVKSRLHKALLKLRIFMGEGEES</sequence>
<dbReference type="PANTHER" id="PTHR43133">
    <property type="entry name" value="RNA POLYMERASE ECF-TYPE SIGMA FACTO"/>
    <property type="match status" value="1"/>
</dbReference>
<dbReference type="InterPro" id="IPR039425">
    <property type="entry name" value="RNA_pol_sigma-70-like"/>
</dbReference>
<keyword evidence="4" id="KW-0804">Transcription</keyword>
<evidence type="ECO:0008006" key="9">
    <source>
        <dbReference type="Google" id="ProtNLM"/>
    </source>
</evidence>
<dbReference type="Gene3D" id="1.10.10.10">
    <property type="entry name" value="Winged helix-like DNA-binding domain superfamily/Winged helix DNA-binding domain"/>
    <property type="match status" value="1"/>
</dbReference>
<evidence type="ECO:0000256" key="3">
    <source>
        <dbReference type="ARBA" id="ARBA00023082"/>
    </source>
</evidence>
<dbReference type="InterPro" id="IPR036388">
    <property type="entry name" value="WH-like_DNA-bd_sf"/>
</dbReference>
<feature type="domain" description="RNA polymerase sigma-70 region 2" evidence="5">
    <location>
        <begin position="20"/>
        <end position="84"/>
    </location>
</feature>
<dbReference type="InterPro" id="IPR014284">
    <property type="entry name" value="RNA_pol_sigma-70_dom"/>
</dbReference>
<evidence type="ECO:0000259" key="6">
    <source>
        <dbReference type="Pfam" id="PF08281"/>
    </source>
</evidence>
<keyword evidence="2" id="KW-0805">Transcription regulation</keyword>
<evidence type="ECO:0000256" key="2">
    <source>
        <dbReference type="ARBA" id="ARBA00023015"/>
    </source>
</evidence>
<reference evidence="8" key="1">
    <citation type="submission" date="2015-07" db="EMBL/GenBank/DDBJ databases">
        <title>Fjat-14205 dsm 2895.</title>
        <authorList>
            <person name="Liu B."/>
            <person name="Wang J."/>
            <person name="Zhu Y."/>
            <person name="Liu G."/>
            <person name="Chen Q."/>
            <person name="Chen Z."/>
            <person name="Lan J."/>
            <person name="Che J."/>
            <person name="Ge C."/>
            <person name="Shi H."/>
            <person name="Pan Z."/>
            <person name="Liu X."/>
        </authorList>
    </citation>
    <scope>NUCLEOTIDE SEQUENCE [LARGE SCALE GENOMIC DNA]</scope>
    <source>
        <strain evidence="8">DSM 25560</strain>
    </source>
</reference>
<name>A0ABR5K4G6_9BACI</name>
<organism evidence="7 8">
    <name type="scientific">Lysinibacillus contaminans</name>
    <dbReference type="NCBI Taxonomy" id="1293441"/>
    <lineage>
        <taxon>Bacteria</taxon>
        <taxon>Bacillati</taxon>
        <taxon>Bacillota</taxon>
        <taxon>Bacilli</taxon>
        <taxon>Bacillales</taxon>
        <taxon>Bacillaceae</taxon>
        <taxon>Lysinibacillus</taxon>
    </lineage>
</organism>
<comment type="caution">
    <text evidence="7">The sequence shown here is derived from an EMBL/GenBank/DDBJ whole genome shotgun (WGS) entry which is preliminary data.</text>
</comment>
<dbReference type="CDD" id="cd06171">
    <property type="entry name" value="Sigma70_r4"/>
    <property type="match status" value="1"/>
</dbReference>
<proteinExistence type="inferred from homology"/>